<dbReference type="EMBL" id="JAINUF010000007">
    <property type="protein sequence ID" value="KAJ8354153.1"/>
    <property type="molecule type" value="Genomic_DNA"/>
</dbReference>
<gene>
    <name evidence="11" type="ORF">SKAU_G00217200</name>
</gene>
<comment type="similarity">
    <text evidence="3">Belongs to the fucolectin family.</text>
</comment>
<evidence type="ECO:0000256" key="9">
    <source>
        <dbReference type="ARBA" id="ARBA00023157"/>
    </source>
</evidence>
<evidence type="ECO:0000256" key="8">
    <source>
        <dbReference type="ARBA" id="ARBA00022837"/>
    </source>
</evidence>
<evidence type="ECO:0000313" key="12">
    <source>
        <dbReference type="Proteomes" id="UP001152622"/>
    </source>
</evidence>
<keyword evidence="6" id="KW-0479">Metal-binding</keyword>
<evidence type="ECO:0000256" key="2">
    <source>
        <dbReference type="ARBA" id="ARBA00004613"/>
    </source>
</evidence>
<dbReference type="Gene3D" id="2.60.120.260">
    <property type="entry name" value="Galactose-binding domain-like"/>
    <property type="match status" value="1"/>
</dbReference>
<comment type="subunit">
    <text evidence="4">Homotrimer.</text>
</comment>
<dbReference type="AlphaFoldDB" id="A0A9Q1IVN1"/>
<dbReference type="Proteomes" id="UP001152622">
    <property type="component" value="Chromosome 7"/>
</dbReference>
<evidence type="ECO:0000256" key="1">
    <source>
        <dbReference type="ARBA" id="ARBA00002219"/>
    </source>
</evidence>
<evidence type="ECO:0000256" key="6">
    <source>
        <dbReference type="ARBA" id="ARBA00022723"/>
    </source>
</evidence>
<evidence type="ECO:0000256" key="7">
    <source>
        <dbReference type="ARBA" id="ARBA00022734"/>
    </source>
</evidence>
<dbReference type="PANTHER" id="PTHR45713:SF8">
    <property type="entry name" value="SI:CH211-215K15.4"/>
    <property type="match status" value="1"/>
</dbReference>
<dbReference type="OrthoDB" id="547680at2759"/>
<dbReference type="InterPro" id="IPR008979">
    <property type="entry name" value="Galactose-bd-like_sf"/>
</dbReference>
<dbReference type="Pfam" id="PF22633">
    <property type="entry name" value="F5_F8_type_C_2"/>
    <property type="match status" value="1"/>
</dbReference>
<evidence type="ECO:0000256" key="4">
    <source>
        <dbReference type="ARBA" id="ARBA00011233"/>
    </source>
</evidence>
<keyword evidence="9" id="KW-1015">Disulfide bond</keyword>
<evidence type="ECO:0000256" key="3">
    <source>
        <dbReference type="ARBA" id="ARBA00010147"/>
    </source>
</evidence>
<evidence type="ECO:0000313" key="11">
    <source>
        <dbReference type="EMBL" id="KAJ8354153.1"/>
    </source>
</evidence>
<keyword evidence="8" id="KW-0106">Calcium</keyword>
<evidence type="ECO:0000256" key="5">
    <source>
        <dbReference type="ARBA" id="ARBA00022525"/>
    </source>
</evidence>
<dbReference type="GO" id="GO:0042806">
    <property type="term" value="F:fucose binding"/>
    <property type="evidence" value="ECO:0007669"/>
    <property type="project" value="UniProtKB-ARBA"/>
</dbReference>
<dbReference type="SMART" id="SM00607">
    <property type="entry name" value="FTP"/>
    <property type="match status" value="1"/>
</dbReference>
<feature type="domain" description="Fucolectin tachylectin-4 pentraxin-1" evidence="10">
    <location>
        <begin position="24"/>
        <end position="167"/>
    </location>
</feature>
<comment type="subcellular location">
    <subcellularLocation>
        <location evidence="2">Secreted</location>
    </subcellularLocation>
</comment>
<dbReference type="InterPro" id="IPR006585">
    <property type="entry name" value="FTP1"/>
</dbReference>
<comment type="function">
    <text evidence="1">Acts as a defensive agent. Recognizes blood group fucosylated oligosaccharides including A, B, H and Lewis B-type antigens. Does not recognize Lewis A antigen and has low affinity for monovalent haptens.</text>
</comment>
<keyword evidence="5" id="KW-0964">Secreted</keyword>
<reference evidence="11" key="1">
    <citation type="journal article" date="2023" name="Science">
        <title>Genome structures resolve the early diversification of teleost fishes.</title>
        <authorList>
            <person name="Parey E."/>
            <person name="Louis A."/>
            <person name="Montfort J."/>
            <person name="Bouchez O."/>
            <person name="Roques C."/>
            <person name="Iampietro C."/>
            <person name="Lluch J."/>
            <person name="Castinel A."/>
            <person name="Donnadieu C."/>
            <person name="Desvignes T."/>
            <person name="Floi Bucao C."/>
            <person name="Jouanno E."/>
            <person name="Wen M."/>
            <person name="Mejri S."/>
            <person name="Dirks R."/>
            <person name="Jansen H."/>
            <person name="Henkel C."/>
            <person name="Chen W.J."/>
            <person name="Zahm M."/>
            <person name="Cabau C."/>
            <person name="Klopp C."/>
            <person name="Thompson A.W."/>
            <person name="Robinson-Rechavi M."/>
            <person name="Braasch I."/>
            <person name="Lecointre G."/>
            <person name="Bobe J."/>
            <person name="Postlethwait J.H."/>
            <person name="Berthelot C."/>
            <person name="Roest Crollius H."/>
            <person name="Guiguen Y."/>
        </authorList>
    </citation>
    <scope>NUCLEOTIDE SEQUENCE</scope>
    <source>
        <strain evidence="11">WJC10195</strain>
    </source>
</reference>
<evidence type="ECO:0000259" key="10">
    <source>
        <dbReference type="SMART" id="SM00607"/>
    </source>
</evidence>
<dbReference type="InterPro" id="IPR051941">
    <property type="entry name" value="BG_Antigen-Binding_Lectin"/>
</dbReference>
<dbReference type="PANTHER" id="PTHR45713">
    <property type="entry name" value="FTP DOMAIN-CONTAINING PROTEIN"/>
    <property type="match status" value="1"/>
</dbReference>
<sequence>MFLFPLAEIESSPSTDTKKPRPNLRNLALRGKATQSTDYGTGFALNAIDGNHNGVYYGGSCTHTKAESYPWWRVDLKRKYRVMSVSVTNREDCCSERINGAEIRIGNSLKNNGNNNPVCDKISSIPAGNTITFQCEEMEGRYINIVLPGREKYLTLCEVEVRGIAAKSPQKELSLSLIERVVMRRGKLHFTVNIANLWQLKRSKKRN</sequence>
<proteinExistence type="inferred from homology"/>
<dbReference type="GO" id="GO:0005576">
    <property type="term" value="C:extracellular region"/>
    <property type="evidence" value="ECO:0007669"/>
    <property type="project" value="UniProtKB-SubCell"/>
</dbReference>
<organism evidence="11 12">
    <name type="scientific">Synaphobranchus kaupii</name>
    <name type="common">Kaup's arrowtooth eel</name>
    <dbReference type="NCBI Taxonomy" id="118154"/>
    <lineage>
        <taxon>Eukaryota</taxon>
        <taxon>Metazoa</taxon>
        <taxon>Chordata</taxon>
        <taxon>Craniata</taxon>
        <taxon>Vertebrata</taxon>
        <taxon>Euteleostomi</taxon>
        <taxon>Actinopterygii</taxon>
        <taxon>Neopterygii</taxon>
        <taxon>Teleostei</taxon>
        <taxon>Anguilliformes</taxon>
        <taxon>Synaphobranchidae</taxon>
        <taxon>Synaphobranchus</taxon>
    </lineage>
</organism>
<name>A0A9Q1IVN1_SYNKA</name>
<accession>A0A9Q1IVN1</accession>
<keyword evidence="7" id="KW-0430">Lectin</keyword>
<dbReference type="GO" id="GO:0010185">
    <property type="term" value="P:regulation of cellular defense response"/>
    <property type="evidence" value="ECO:0007669"/>
    <property type="project" value="UniProtKB-ARBA"/>
</dbReference>
<dbReference type="GO" id="GO:0046872">
    <property type="term" value="F:metal ion binding"/>
    <property type="evidence" value="ECO:0007669"/>
    <property type="project" value="UniProtKB-KW"/>
</dbReference>
<dbReference type="SUPFAM" id="SSF49785">
    <property type="entry name" value="Galactose-binding domain-like"/>
    <property type="match status" value="1"/>
</dbReference>
<comment type="caution">
    <text evidence="11">The sequence shown here is derived from an EMBL/GenBank/DDBJ whole genome shotgun (WGS) entry which is preliminary data.</text>
</comment>
<protein>
    <recommendedName>
        <fullName evidence="10">Fucolectin tachylectin-4 pentraxin-1 domain-containing protein</fullName>
    </recommendedName>
</protein>
<keyword evidence="12" id="KW-1185">Reference proteome</keyword>
<dbReference type="GO" id="GO:0001868">
    <property type="term" value="P:regulation of complement activation, lectin pathway"/>
    <property type="evidence" value="ECO:0007669"/>
    <property type="project" value="UniProtKB-ARBA"/>
</dbReference>